<dbReference type="Proteomes" id="UP001175227">
    <property type="component" value="Unassembled WGS sequence"/>
</dbReference>
<comment type="caution">
    <text evidence="1">The sequence shown here is derived from an EMBL/GenBank/DDBJ whole genome shotgun (WGS) entry which is preliminary data.</text>
</comment>
<dbReference type="AlphaFoldDB" id="A0AA39NVK6"/>
<proteinExistence type="predicted"/>
<protein>
    <submittedName>
        <fullName evidence="1">Uncharacterized protein</fullName>
    </submittedName>
</protein>
<evidence type="ECO:0000313" key="1">
    <source>
        <dbReference type="EMBL" id="KAK0472460.1"/>
    </source>
</evidence>
<dbReference type="EMBL" id="JAUEPR010000040">
    <property type="protein sequence ID" value="KAK0472460.1"/>
    <property type="molecule type" value="Genomic_DNA"/>
</dbReference>
<reference evidence="1" key="1">
    <citation type="submission" date="2023-06" db="EMBL/GenBank/DDBJ databases">
        <authorList>
            <consortium name="Lawrence Berkeley National Laboratory"/>
            <person name="Ahrendt S."/>
            <person name="Sahu N."/>
            <person name="Indic B."/>
            <person name="Wong-Bajracharya J."/>
            <person name="Merenyi Z."/>
            <person name="Ke H.-M."/>
            <person name="Monk M."/>
            <person name="Kocsube S."/>
            <person name="Drula E."/>
            <person name="Lipzen A."/>
            <person name="Balint B."/>
            <person name="Henrissat B."/>
            <person name="Andreopoulos B."/>
            <person name="Martin F.M."/>
            <person name="Harder C.B."/>
            <person name="Rigling D."/>
            <person name="Ford K.L."/>
            <person name="Foster G.D."/>
            <person name="Pangilinan J."/>
            <person name="Papanicolaou A."/>
            <person name="Barry K."/>
            <person name="LaButti K."/>
            <person name="Viragh M."/>
            <person name="Koriabine M."/>
            <person name="Yan M."/>
            <person name="Riley R."/>
            <person name="Champramary S."/>
            <person name="Plett K.L."/>
            <person name="Tsai I.J."/>
            <person name="Slot J."/>
            <person name="Sipos G."/>
            <person name="Plett J."/>
            <person name="Nagy L.G."/>
            <person name="Grigoriev I.V."/>
        </authorList>
    </citation>
    <scope>NUCLEOTIDE SEQUENCE</scope>
    <source>
        <strain evidence="1">ICMP 16352</strain>
    </source>
</reference>
<accession>A0AA39NVK6</accession>
<organism evidence="1 2">
    <name type="scientific">Armillaria novae-zelandiae</name>
    <dbReference type="NCBI Taxonomy" id="153914"/>
    <lineage>
        <taxon>Eukaryota</taxon>
        <taxon>Fungi</taxon>
        <taxon>Dikarya</taxon>
        <taxon>Basidiomycota</taxon>
        <taxon>Agaricomycotina</taxon>
        <taxon>Agaricomycetes</taxon>
        <taxon>Agaricomycetidae</taxon>
        <taxon>Agaricales</taxon>
        <taxon>Marasmiineae</taxon>
        <taxon>Physalacriaceae</taxon>
        <taxon>Armillaria</taxon>
    </lineage>
</organism>
<gene>
    <name evidence="1" type="ORF">IW261DRAFT_1596805</name>
</gene>
<evidence type="ECO:0000313" key="2">
    <source>
        <dbReference type="Proteomes" id="UP001175227"/>
    </source>
</evidence>
<sequence>MSFVSPTPASSPVSTAVKFLSDNWLNRNPLQVQSCFSIQLSWTTLTTGQFQSEACGLGWSFAGTYESFKFERVEMVKKDKGFAKKGRAPTFRNPTVQKCRCKVSLSLHPGAIRAMPFGNLHVKASVSEETVEHTFKLPIELPEIPLGDLTQGNLSVYENLSFDVTVTLNVPAERIPILIAPDPTASQIMEVVTASLDGEFPIDIKFVLFTHRSGKGRAYDPRAVFATSRVLKGRGAFIDEYVMEGKGVDIDRDNSNYGTSCDYPFEDDSDLESDGEPEVLRLDGVDEVEGEHPSGDLPEGSDMIIDAAATGEREGGNKAHKYSRGIGSKFPKKDKSAQQWKGGRGTLILSPELANFGRYRLVKDHSVWTLFMPKAPSVRHFAIAL</sequence>
<keyword evidence="2" id="KW-1185">Reference proteome</keyword>
<name>A0AA39NVK6_9AGAR</name>